<feature type="transmembrane region" description="Helical" evidence="11">
    <location>
        <begin position="600"/>
        <end position="617"/>
    </location>
</feature>
<dbReference type="GO" id="GO:0006817">
    <property type="term" value="P:phosphate ion transport"/>
    <property type="evidence" value="ECO:0007669"/>
    <property type="project" value="UniProtKB-KW"/>
</dbReference>
<evidence type="ECO:0000259" key="12">
    <source>
        <dbReference type="PROSITE" id="PS51380"/>
    </source>
</evidence>
<feature type="transmembrane region" description="Helical" evidence="11">
    <location>
        <begin position="515"/>
        <end position="534"/>
    </location>
</feature>
<evidence type="ECO:0000259" key="13">
    <source>
        <dbReference type="PROSITE" id="PS51382"/>
    </source>
</evidence>
<evidence type="ECO:0000256" key="2">
    <source>
        <dbReference type="ARBA" id="ARBA00009665"/>
    </source>
</evidence>
<evidence type="ECO:0000313" key="15">
    <source>
        <dbReference type="Proteomes" id="UP001367508"/>
    </source>
</evidence>
<keyword evidence="6 11" id="KW-0812">Transmembrane</keyword>
<dbReference type="GO" id="GO:0016036">
    <property type="term" value="P:cellular response to phosphate starvation"/>
    <property type="evidence" value="ECO:0007669"/>
    <property type="project" value="TreeGrafter"/>
</dbReference>
<evidence type="ECO:0000256" key="5">
    <source>
        <dbReference type="ARBA" id="ARBA00022592"/>
    </source>
</evidence>
<dbReference type="InterPro" id="IPR004342">
    <property type="entry name" value="EXS_C"/>
</dbReference>
<dbReference type="PANTHER" id="PTHR10783">
    <property type="entry name" value="XENOTROPIC AND POLYTROPIC RETROVIRUS RECEPTOR 1-RELATED"/>
    <property type="match status" value="1"/>
</dbReference>
<dbReference type="Pfam" id="PF03124">
    <property type="entry name" value="EXS"/>
    <property type="match status" value="1"/>
</dbReference>
<comment type="caution">
    <text evidence="14">The sequence shown here is derived from an EMBL/GenBank/DDBJ whole genome shotgun (WGS) entry which is preliminary data.</text>
</comment>
<evidence type="ECO:0000256" key="10">
    <source>
        <dbReference type="SAM" id="MobiDB-lite"/>
    </source>
</evidence>
<dbReference type="CDD" id="cd14476">
    <property type="entry name" value="SPX_PHO1_like"/>
    <property type="match status" value="1"/>
</dbReference>
<feature type="domain" description="EXS" evidence="12">
    <location>
        <begin position="599"/>
        <end position="792"/>
    </location>
</feature>
<feature type="transmembrane region" description="Helical" evidence="11">
    <location>
        <begin position="474"/>
        <end position="495"/>
    </location>
</feature>
<evidence type="ECO:0000256" key="3">
    <source>
        <dbReference type="ARBA" id="ARBA00022448"/>
    </source>
</evidence>
<dbReference type="AlphaFoldDB" id="A0AAN9MWM6"/>
<keyword evidence="15" id="KW-1185">Reference proteome</keyword>
<evidence type="ECO:0000313" key="14">
    <source>
        <dbReference type="EMBL" id="KAK7362384.1"/>
    </source>
</evidence>
<keyword evidence="4" id="KW-1003">Cell membrane</keyword>
<accession>A0AAN9MWM6</accession>
<evidence type="ECO:0000256" key="9">
    <source>
        <dbReference type="ARBA" id="ARBA00043939"/>
    </source>
</evidence>
<keyword evidence="3" id="KW-0813">Transport</keyword>
<feature type="transmembrane region" description="Helical" evidence="11">
    <location>
        <begin position="432"/>
        <end position="454"/>
    </location>
</feature>
<dbReference type="GO" id="GO:0000822">
    <property type="term" value="F:inositol hexakisphosphate binding"/>
    <property type="evidence" value="ECO:0007669"/>
    <property type="project" value="TreeGrafter"/>
</dbReference>
<proteinExistence type="inferred from homology"/>
<evidence type="ECO:0008006" key="16">
    <source>
        <dbReference type="Google" id="ProtNLM"/>
    </source>
</evidence>
<dbReference type="PROSITE" id="PS51380">
    <property type="entry name" value="EXS"/>
    <property type="match status" value="1"/>
</dbReference>
<name>A0AAN9MWM6_CANGL</name>
<feature type="region of interest" description="Disordered" evidence="10">
    <location>
        <begin position="203"/>
        <end position="225"/>
    </location>
</feature>
<evidence type="ECO:0000256" key="11">
    <source>
        <dbReference type="SAM" id="Phobius"/>
    </source>
</evidence>
<feature type="transmembrane region" description="Helical" evidence="11">
    <location>
        <begin position="662"/>
        <end position="681"/>
    </location>
</feature>
<feature type="domain" description="SPX" evidence="13">
    <location>
        <begin position="1"/>
        <end position="340"/>
    </location>
</feature>
<feature type="transmembrane region" description="Helical" evidence="11">
    <location>
        <begin position="391"/>
        <end position="412"/>
    </location>
</feature>
<dbReference type="InterPro" id="IPR004331">
    <property type="entry name" value="SPX_dom"/>
</dbReference>
<feature type="transmembrane region" description="Helical" evidence="11">
    <location>
        <begin position="637"/>
        <end position="655"/>
    </location>
</feature>
<comment type="similarity">
    <text evidence="2">Belongs to the SYG1 (TC 2.A.94) family.</text>
</comment>
<dbReference type="GO" id="GO:0005886">
    <property type="term" value="C:plasma membrane"/>
    <property type="evidence" value="ECO:0007669"/>
    <property type="project" value="UniProtKB-SubCell"/>
</dbReference>
<dbReference type="PANTHER" id="PTHR10783:SF4">
    <property type="entry name" value="PHOSPHATE TRANSPORTER PHO1 HOMOLOG 3"/>
    <property type="match status" value="1"/>
</dbReference>
<dbReference type="EMBL" id="JAYMYQ010000001">
    <property type="protein sequence ID" value="KAK7362384.1"/>
    <property type="molecule type" value="Genomic_DNA"/>
</dbReference>
<evidence type="ECO:0000256" key="4">
    <source>
        <dbReference type="ARBA" id="ARBA00022475"/>
    </source>
</evidence>
<dbReference type="InterPro" id="IPR034092">
    <property type="entry name" value="PHO1_SPX"/>
</dbReference>
<dbReference type="Pfam" id="PF03105">
    <property type="entry name" value="SPX"/>
    <property type="match status" value="1"/>
</dbReference>
<comment type="subcellular location">
    <subcellularLocation>
        <location evidence="1">Cell membrane</location>
        <topology evidence="1">Multi-pass membrane protein</topology>
    </subcellularLocation>
</comment>
<evidence type="ECO:0000256" key="8">
    <source>
        <dbReference type="ARBA" id="ARBA00023136"/>
    </source>
</evidence>
<evidence type="ECO:0000256" key="7">
    <source>
        <dbReference type="ARBA" id="ARBA00022989"/>
    </source>
</evidence>
<dbReference type="Proteomes" id="UP001367508">
    <property type="component" value="Unassembled WGS sequence"/>
</dbReference>
<sequence length="792" mass="92056">MKFGKEFTTQMVPEWQEAYMDYGYLKSLLKDILRKMNRNKPHSSATPGGLRRKLSLYRAFSGLTRHYQPLSPEQQDIENQPILVHSVRRDGHEKYETTFLMAAEEGGEYELVYFRRLDDEFNKVDKFYRSKVEEVMKEAFELNKQMDALIAFRVKVGNLTESFDSSVEMTRLASDVSASVTALSASTPREVKLNRRVSMVIEETKEESSSHNGQLDETGDDSVDEIPTTNQTVEVQRLKKIKPIKPAPLEVLNRVQLNNTYETPRSTIKGFIKYPGQTELKFTKENLSKVEEQLKRAFIQFYHKLRLLKNYTFLNILAFSKIMKKYDKITSRGASKAYMKMVDKSYLGSSDEVSKLMERVEKVFIKHFSNSNRNKGMDILRPKTQRERHRITFSMGFFAGCAASLTLALILIVRTRKIMDHSGSTQYMNIMFPLYSLFGFVVLHMLMYAANVYFWRRFRVNHSFIFGLKQGTELGYNQILLLSFVLAALALGSVLSNLDMQIDPETNDYKAFTELMPLILVLIVSAIWLCPLNIIYRSSRMFFLTCLFHSICAPLYKVTLPDFLLADQLTSQGQALRSLVFYICYYGWGDFKHRQSTCQSSNIFVAFSFIVPVIPYWSRFLQCLRRLFEEKDLMQGYNALKYFLTIAAVCLRTAFKLNEGTGWLVLAWIFSISTAIFSTYWDLVIDWGLLQKHSRNRWLRDKLLVPQKSVYFAAMVLNVLLRFAWLETMLNVKIGLHKQAMISTVACLEIIRRGIWNFFRVENEHLNNVGKFRAFKSVPLPFNYDEDGDKDW</sequence>
<keyword evidence="7 11" id="KW-1133">Transmembrane helix</keyword>
<organism evidence="14 15">
    <name type="scientific">Canavalia gladiata</name>
    <name type="common">Sword bean</name>
    <name type="synonym">Dolichos gladiatus</name>
    <dbReference type="NCBI Taxonomy" id="3824"/>
    <lineage>
        <taxon>Eukaryota</taxon>
        <taxon>Viridiplantae</taxon>
        <taxon>Streptophyta</taxon>
        <taxon>Embryophyta</taxon>
        <taxon>Tracheophyta</taxon>
        <taxon>Spermatophyta</taxon>
        <taxon>Magnoliopsida</taxon>
        <taxon>eudicotyledons</taxon>
        <taxon>Gunneridae</taxon>
        <taxon>Pentapetalae</taxon>
        <taxon>rosids</taxon>
        <taxon>fabids</taxon>
        <taxon>Fabales</taxon>
        <taxon>Fabaceae</taxon>
        <taxon>Papilionoideae</taxon>
        <taxon>50 kb inversion clade</taxon>
        <taxon>NPAAA clade</taxon>
        <taxon>indigoferoid/millettioid clade</taxon>
        <taxon>Phaseoleae</taxon>
        <taxon>Canavalia</taxon>
    </lineage>
</organism>
<evidence type="ECO:0000256" key="1">
    <source>
        <dbReference type="ARBA" id="ARBA00004651"/>
    </source>
</evidence>
<protein>
    <recommendedName>
        <fullName evidence="16">Phosphate transporter PHO1 homolog 3-like</fullName>
    </recommendedName>
</protein>
<feature type="transmembrane region" description="Helical" evidence="11">
    <location>
        <begin position="710"/>
        <end position="732"/>
    </location>
</feature>
<evidence type="ECO:0000256" key="6">
    <source>
        <dbReference type="ARBA" id="ARBA00022692"/>
    </source>
</evidence>
<dbReference type="GO" id="GO:0005802">
    <property type="term" value="C:trans-Golgi network"/>
    <property type="evidence" value="ECO:0007669"/>
    <property type="project" value="TreeGrafter"/>
</dbReference>
<keyword evidence="8 11" id="KW-0472">Membrane</keyword>
<keyword evidence="5" id="KW-0592">Phosphate transport</keyword>
<comment type="function">
    <text evidence="9">May transport inorganic phosphate (Pi).</text>
</comment>
<reference evidence="14 15" key="1">
    <citation type="submission" date="2024-01" db="EMBL/GenBank/DDBJ databases">
        <title>The genomes of 5 underutilized Papilionoideae crops provide insights into root nodulation and disease resistanc.</title>
        <authorList>
            <person name="Jiang F."/>
        </authorList>
    </citation>
    <scope>NUCLEOTIDE SEQUENCE [LARGE SCALE GENOMIC DNA]</scope>
    <source>
        <strain evidence="14">LVBAO_FW01</strain>
        <tissue evidence="14">Leaves</tissue>
    </source>
</reference>
<dbReference type="PROSITE" id="PS51382">
    <property type="entry name" value="SPX"/>
    <property type="match status" value="1"/>
</dbReference>
<gene>
    <name evidence="14" type="ORF">VNO77_04495</name>
</gene>